<evidence type="ECO:0000313" key="9">
    <source>
        <dbReference type="EMBL" id="MFC3194957.1"/>
    </source>
</evidence>
<evidence type="ECO:0000313" key="10">
    <source>
        <dbReference type="Proteomes" id="UP001595533"/>
    </source>
</evidence>
<comment type="catalytic activity">
    <reaction evidence="6">
        <text>a beta-lactam + H2O = a substituted beta-amino acid</text>
        <dbReference type="Rhea" id="RHEA:20401"/>
        <dbReference type="ChEBI" id="CHEBI:15377"/>
        <dbReference type="ChEBI" id="CHEBI:35627"/>
        <dbReference type="ChEBI" id="CHEBI:140347"/>
        <dbReference type="EC" id="3.5.2.6"/>
    </reaction>
</comment>
<reference evidence="10" key="1">
    <citation type="journal article" date="2019" name="Int. J. Syst. Evol. Microbiol.">
        <title>The Global Catalogue of Microorganisms (GCM) 10K type strain sequencing project: providing services to taxonomists for standard genome sequencing and annotation.</title>
        <authorList>
            <consortium name="The Broad Institute Genomics Platform"/>
            <consortium name="The Broad Institute Genome Sequencing Center for Infectious Disease"/>
            <person name="Wu L."/>
            <person name="Ma J."/>
        </authorList>
    </citation>
    <scope>NUCLEOTIDE SEQUENCE [LARGE SCALE GENOMIC DNA]</scope>
    <source>
        <strain evidence="10">KCTC 42953</strain>
    </source>
</reference>
<feature type="domain" description="Beta-lactamase-related" evidence="8">
    <location>
        <begin position="35"/>
        <end position="328"/>
    </location>
</feature>
<keyword evidence="7" id="KW-0732">Signal</keyword>
<keyword evidence="4 6" id="KW-0046">Antibiotic resistance</keyword>
<comment type="similarity">
    <text evidence="1 6">Belongs to the class-C beta-lactamase family.</text>
</comment>
<proteinExistence type="inferred from homology"/>
<dbReference type="EC" id="3.5.2.6" evidence="2 6"/>
<dbReference type="PANTHER" id="PTHR22935:SF95">
    <property type="entry name" value="BETA-LACTAMASE-LIKE 1-RELATED"/>
    <property type="match status" value="1"/>
</dbReference>
<dbReference type="GO" id="GO:0016787">
    <property type="term" value="F:hydrolase activity"/>
    <property type="evidence" value="ECO:0007669"/>
    <property type="project" value="UniProtKB-KW"/>
</dbReference>
<evidence type="ECO:0000259" key="8">
    <source>
        <dbReference type="Pfam" id="PF00144"/>
    </source>
</evidence>
<dbReference type="InterPro" id="IPR001586">
    <property type="entry name" value="Beta-lactam_class-C_AS"/>
</dbReference>
<gene>
    <name evidence="9" type="ORF">ACFODZ_11965</name>
</gene>
<dbReference type="RefSeq" id="WP_157892879.1">
    <property type="nucleotide sequence ID" value="NZ_JBHRTS010000006.1"/>
</dbReference>
<evidence type="ECO:0000256" key="1">
    <source>
        <dbReference type="ARBA" id="ARBA00007840"/>
    </source>
</evidence>
<dbReference type="InterPro" id="IPR001466">
    <property type="entry name" value="Beta-lactam-related"/>
</dbReference>
<dbReference type="InterPro" id="IPR012338">
    <property type="entry name" value="Beta-lactam/transpept-like"/>
</dbReference>
<feature type="signal peptide" evidence="7">
    <location>
        <begin position="1"/>
        <end position="16"/>
    </location>
</feature>
<feature type="chain" id="PRO_5046319957" description="Beta-lactamase" evidence="7">
    <location>
        <begin position="17"/>
        <end position="440"/>
    </location>
</feature>
<evidence type="ECO:0000256" key="2">
    <source>
        <dbReference type="ARBA" id="ARBA00012865"/>
    </source>
</evidence>
<dbReference type="Pfam" id="PF00144">
    <property type="entry name" value="Beta-lactamase"/>
    <property type="match status" value="1"/>
</dbReference>
<comment type="similarity">
    <text evidence="5">Belongs to the beta-lactamase family.</text>
</comment>
<dbReference type="PROSITE" id="PS00336">
    <property type="entry name" value="BETA_LACTAMASE_C"/>
    <property type="match status" value="1"/>
</dbReference>
<protein>
    <recommendedName>
        <fullName evidence="2 6">Beta-lactamase</fullName>
        <ecNumber evidence="2 6">3.5.2.6</ecNumber>
    </recommendedName>
</protein>
<accession>A0ABV7JCR0</accession>
<evidence type="ECO:0000256" key="4">
    <source>
        <dbReference type="ARBA" id="ARBA00023251"/>
    </source>
</evidence>
<dbReference type="SUPFAM" id="SSF56601">
    <property type="entry name" value="beta-lactamase/transpeptidase-like"/>
    <property type="match status" value="1"/>
</dbReference>
<keyword evidence="10" id="KW-1185">Reference proteome</keyword>
<dbReference type="EMBL" id="JBHRTS010000006">
    <property type="protein sequence ID" value="MFC3194957.1"/>
    <property type="molecule type" value="Genomic_DNA"/>
</dbReference>
<name>A0ABV7JCR0_9GAMM</name>
<evidence type="ECO:0000256" key="3">
    <source>
        <dbReference type="ARBA" id="ARBA00022801"/>
    </source>
</evidence>
<sequence length="440" mass="49008">MKTAVLLLFWVASSHALIPAEVKQQAELRVTHQINPSIALAVYDQGLTDYHVSGWQDLENERQADTGTVYEIGSISKTFTGLLLARMATSSQLSIDDPVEQHWSELVQLRDANDQPITLKQLSTHTSGLPRVPNNMPVFGDDPYGSYDRQLMLEALQTIQPGSAGNRYAYSNLAVGLLGETLANIGRHSFNQLVESHILKPLNLRATYMTLDQVPQEHLAIGYSGQTSTSPWNFQALAGAGSIRSSITDLLAYGVAYLNPPEELSKAMDLATTIHYQQEQLKVGLGWHVRNGVYWHNGGTGGFRSMLMVDPQRGKVVAAITNNSRNDVEDLAIHLMDASQPMREYDFPVPITTDALKVFSGTFQQTGSDRQIVIKLLHDQLFFTAEKQPRQALIYVGDERFKFSMIDVRIQFNQDPQGVIESLDLHGWGEPQKYLKVADQ</sequence>
<evidence type="ECO:0000256" key="7">
    <source>
        <dbReference type="SAM" id="SignalP"/>
    </source>
</evidence>
<comment type="caution">
    <text evidence="9">The sequence shown here is derived from an EMBL/GenBank/DDBJ whole genome shotgun (WGS) entry which is preliminary data.</text>
</comment>
<dbReference type="PANTHER" id="PTHR22935">
    <property type="entry name" value="PENICILLIN-BINDING PROTEIN"/>
    <property type="match status" value="1"/>
</dbReference>
<dbReference type="InterPro" id="IPR051478">
    <property type="entry name" value="Beta-lactamase-like_AB/R"/>
</dbReference>
<organism evidence="9 10">
    <name type="scientific">Marinicella sediminis</name>
    <dbReference type="NCBI Taxonomy" id="1792834"/>
    <lineage>
        <taxon>Bacteria</taxon>
        <taxon>Pseudomonadati</taxon>
        <taxon>Pseudomonadota</taxon>
        <taxon>Gammaproteobacteria</taxon>
        <taxon>Lysobacterales</taxon>
        <taxon>Marinicellaceae</taxon>
        <taxon>Marinicella</taxon>
    </lineage>
</organism>
<evidence type="ECO:0000256" key="5">
    <source>
        <dbReference type="ARBA" id="ARBA00038473"/>
    </source>
</evidence>
<evidence type="ECO:0000256" key="6">
    <source>
        <dbReference type="RuleBase" id="RU361140"/>
    </source>
</evidence>
<dbReference type="Proteomes" id="UP001595533">
    <property type="component" value="Unassembled WGS sequence"/>
</dbReference>
<dbReference type="Gene3D" id="3.40.710.10">
    <property type="entry name" value="DD-peptidase/beta-lactamase superfamily"/>
    <property type="match status" value="1"/>
</dbReference>
<keyword evidence="3 6" id="KW-0378">Hydrolase</keyword>